<organism evidence="1 2">
    <name type="scientific">Choristoneura fumiferana</name>
    <name type="common">Spruce budworm moth</name>
    <name type="synonym">Archips fumiferana</name>
    <dbReference type="NCBI Taxonomy" id="7141"/>
    <lineage>
        <taxon>Eukaryota</taxon>
        <taxon>Metazoa</taxon>
        <taxon>Ecdysozoa</taxon>
        <taxon>Arthropoda</taxon>
        <taxon>Hexapoda</taxon>
        <taxon>Insecta</taxon>
        <taxon>Pterygota</taxon>
        <taxon>Neoptera</taxon>
        <taxon>Endopterygota</taxon>
        <taxon>Lepidoptera</taxon>
        <taxon>Glossata</taxon>
        <taxon>Ditrysia</taxon>
        <taxon>Tortricoidea</taxon>
        <taxon>Tortricidae</taxon>
        <taxon>Tortricinae</taxon>
        <taxon>Choristoneura</taxon>
    </lineage>
</organism>
<sequence length="557" mass="62090">MSHSRLDLSMELHVPRLPTIDQTYFPLKISQFVNVGKFWVQYDEETVAGELQAIQSVLNRGKLLAHTGPIEPGDILAAPYSDDGHVYRARVLRLLPRDQVEVSYIDYGSMGKVNVSNLRSLPEAGGVCRATPPLAMLCSLAEVAPPPLLESHSHWTAGAAKLFSELTHRGPLMAKIYSVAQGVVHIELLAEGGNININQELIRAGLAIAAEETYESKLNHDIRQSVTELNMAQIRAYNREQLKFAFKELREFDSPSAKDCYTAVSLKGPFSPLESTLHNLMYGSRDTAVQIEWNSINSVLLDTEPQRVYERLLVAAEVGQNEQSSKLTLRHTTLMPNVPGLPAIIALLFCPTAELRRGVCGSRYASALCGLGADAAGAPHFPEHDLLVSVDADLDSDDVSDINHIRYLMDYTMICSDNQDEESRRNLPALIRDVLLRLLMKRRKHREPEAIPKEWEWHSVPEDELMEIAPSELTNASEVYPLHVPQELRPIPREKLEELKREVDKLHLLVARSSISSNAERACPLCGTAPLPAHALRIHLASASHRDKEADFNIFNS</sequence>
<dbReference type="Proteomes" id="UP001064048">
    <property type="component" value="Chromosome 11"/>
</dbReference>
<reference evidence="1 2" key="1">
    <citation type="journal article" date="2022" name="Genome Biol. Evol.">
        <title>The Spruce Budworm Genome: Reconstructing the Evolutionary History of Antifreeze Proteins.</title>
        <authorList>
            <person name="Beliveau C."/>
            <person name="Gagne P."/>
            <person name="Picq S."/>
            <person name="Vernygora O."/>
            <person name="Keeling C.I."/>
            <person name="Pinkney K."/>
            <person name="Doucet D."/>
            <person name="Wen F."/>
            <person name="Johnston J.S."/>
            <person name="Maaroufi H."/>
            <person name="Boyle B."/>
            <person name="Laroche J."/>
            <person name="Dewar K."/>
            <person name="Juretic N."/>
            <person name="Blackburn G."/>
            <person name="Nisole A."/>
            <person name="Brunet B."/>
            <person name="Brandao M."/>
            <person name="Lumley L."/>
            <person name="Duan J."/>
            <person name="Quan G."/>
            <person name="Lucarotti C.J."/>
            <person name="Roe A.D."/>
            <person name="Sperling F.A.H."/>
            <person name="Levesque R.C."/>
            <person name="Cusson M."/>
        </authorList>
    </citation>
    <scope>NUCLEOTIDE SEQUENCE [LARGE SCALE GENOMIC DNA]</scope>
    <source>
        <strain evidence="1">Glfc:IPQL:Cfum</strain>
    </source>
</reference>
<keyword evidence="2" id="KW-1185">Reference proteome</keyword>
<gene>
    <name evidence="1" type="ORF">MSG28_006931</name>
</gene>
<evidence type="ECO:0000313" key="2">
    <source>
        <dbReference type="Proteomes" id="UP001064048"/>
    </source>
</evidence>
<protein>
    <submittedName>
        <fullName evidence="1">Uncharacterized protein</fullName>
    </submittedName>
</protein>
<dbReference type="EMBL" id="CM046111">
    <property type="protein sequence ID" value="KAI8425063.1"/>
    <property type="molecule type" value="Genomic_DNA"/>
</dbReference>
<comment type="caution">
    <text evidence="1">The sequence shown here is derived from an EMBL/GenBank/DDBJ whole genome shotgun (WGS) entry which is preliminary data.</text>
</comment>
<accession>A0ACC0JLN6</accession>
<name>A0ACC0JLN6_CHOFU</name>
<evidence type="ECO:0000313" key="1">
    <source>
        <dbReference type="EMBL" id="KAI8425063.1"/>
    </source>
</evidence>
<proteinExistence type="predicted"/>